<dbReference type="InterPro" id="IPR032675">
    <property type="entry name" value="LRR_dom_sf"/>
</dbReference>
<evidence type="ECO:0000256" key="5">
    <source>
        <dbReference type="ARBA" id="ARBA00022737"/>
    </source>
</evidence>
<comment type="caution">
    <text evidence="8">The sequence shown here is derived from an EMBL/GenBank/DDBJ whole genome shotgun (WGS) entry which is preliminary data.</text>
</comment>
<dbReference type="Proteomes" id="UP001174677">
    <property type="component" value="Chromosome 2"/>
</dbReference>
<dbReference type="Pfam" id="PF00560">
    <property type="entry name" value="LRR_1"/>
    <property type="match status" value="2"/>
</dbReference>
<dbReference type="SUPFAM" id="SSF52058">
    <property type="entry name" value="L domain-like"/>
    <property type="match status" value="1"/>
</dbReference>
<feature type="signal peptide" evidence="7">
    <location>
        <begin position="1"/>
        <end position="21"/>
    </location>
</feature>
<proteinExistence type="predicted"/>
<name>A0ABQ9N571_HEVBR</name>
<dbReference type="EMBL" id="JARPOI010000002">
    <property type="protein sequence ID" value="KAJ9186771.1"/>
    <property type="molecule type" value="Genomic_DNA"/>
</dbReference>
<keyword evidence="9" id="KW-1185">Reference proteome</keyword>
<evidence type="ECO:0000256" key="1">
    <source>
        <dbReference type="ARBA" id="ARBA00004613"/>
    </source>
</evidence>
<evidence type="ECO:0000256" key="4">
    <source>
        <dbReference type="ARBA" id="ARBA00022729"/>
    </source>
</evidence>
<evidence type="ECO:0008006" key="10">
    <source>
        <dbReference type="Google" id="ProtNLM"/>
    </source>
</evidence>
<reference evidence="8" key="1">
    <citation type="journal article" date="2023" name="Plant Biotechnol. J.">
        <title>Chromosome-level wild Hevea brasiliensis genome provides new tools for genomic-assisted breeding and valuable loci to elevate rubber yield.</title>
        <authorList>
            <person name="Cheng H."/>
            <person name="Song X."/>
            <person name="Hu Y."/>
            <person name="Wu T."/>
            <person name="Yang Q."/>
            <person name="An Z."/>
            <person name="Feng S."/>
            <person name="Deng Z."/>
            <person name="Wu W."/>
            <person name="Zeng X."/>
            <person name="Tu M."/>
            <person name="Wang X."/>
            <person name="Huang H."/>
        </authorList>
    </citation>
    <scope>NUCLEOTIDE SEQUENCE</scope>
    <source>
        <strain evidence="8">MT/VB/25A 57/8</strain>
    </source>
</reference>
<evidence type="ECO:0000313" key="9">
    <source>
        <dbReference type="Proteomes" id="UP001174677"/>
    </source>
</evidence>
<keyword evidence="5" id="KW-0677">Repeat</keyword>
<keyword evidence="2" id="KW-0964">Secreted</keyword>
<evidence type="ECO:0000313" key="8">
    <source>
        <dbReference type="EMBL" id="KAJ9186771.1"/>
    </source>
</evidence>
<protein>
    <recommendedName>
        <fullName evidence="10">Leucine-rich repeat-containing N-terminal plant-type domain-containing protein</fullName>
    </recommendedName>
</protein>
<dbReference type="InterPro" id="IPR051582">
    <property type="entry name" value="LRR_extensin-like_regulator"/>
</dbReference>
<evidence type="ECO:0000256" key="6">
    <source>
        <dbReference type="SAM" id="MobiDB-lite"/>
    </source>
</evidence>
<sequence>MHTAFLLFILTIGTCSFQSLAQKCPLPPRCPPISPPPRPRPFPRVRPRPPLYPPSLNLLPRQPNNNPGPLANRARILFITQELKRNITFDPRNYTGTWVGNNYCLFRGYFCDTVPDRNITGLAAIDFNGARFRGNLNFYRFIMNLPDIAIFHANSNNFSGPINSNLNQLRYFYELDLSNNKFLGGFPSNVLRAQKLTFVDIRFNGYLGPVPGQAFNIDTDVLFINNNQFSRTIPTNFGNTPALYLTLANNKLTGPIPRSIGRAWNTLTEALFLGNRLTGCLPFEIGYLQKATVLDFGTNLLTGPIPQSFGCLVKLQYLNLAHNMFYGPVPEVLCRLPNAFNFTLTYNYFTQVGPQCRRLIRARRLNVNSNCIFGLPNQRPAAECARFFARPRSCARESSFSFIPCTLPASSMKIASPPTQDEAPAPQSYKALQMPPH</sequence>
<feature type="region of interest" description="Disordered" evidence="6">
    <location>
        <begin position="414"/>
        <end position="437"/>
    </location>
</feature>
<gene>
    <name evidence="8" type="ORF">P3X46_002307</name>
</gene>
<keyword evidence="4 7" id="KW-0732">Signal</keyword>
<feature type="chain" id="PRO_5046025890" description="Leucine-rich repeat-containing N-terminal plant-type domain-containing protein" evidence="7">
    <location>
        <begin position="22"/>
        <end position="437"/>
    </location>
</feature>
<evidence type="ECO:0000256" key="7">
    <source>
        <dbReference type="SAM" id="SignalP"/>
    </source>
</evidence>
<evidence type="ECO:0000256" key="3">
    <source>
        <dbReference type="ARBA" id="ARBA00022614"/>
    </source>
</evidence>
<keyword evidence="3" id="KW-0433">Leucine-rich repeat</keyword>
<accession>A0ABQ9N571</accession>
<dbReference type="PANTHER" id="PTHR32093:SF118">
    <property type="entry name" value="LEUCINE-RICH REPEAT-CONTAINING N-TERMINAL PLANT-TYPE DOMAIN-CONTAINING PROTEIN"/>
    <property type="match status" value="1"/>
</dbReference>
<dbReference type="Gene3D" id="3.80.10.10">
    <property type="entry name" value="Ribonuclease Inhibitor"/>
    <property type="match status" value="1"/>
</dbReference>
<dbReference type="PANTHER" id="PTHR32093">
    <property type="entry name" value="LEUCINE-RICH REPEAT EXTENSIN-LIKE PROTEIN 3-RELATED"/>
    <property type="match status" value="1"/>
</dbReference>
<comment type="subcellular location">
    <subcellularLocation>
        <location evidence="1">Secreted</location>
    </subcellularLocation>
</comment>
<organism evidence="8 9">
    <name type="scientific">Hevea brasiliensis</name>
    <name type="common">Para rubber tree</name>
    <name type="synonym">Siphonia brasiliensis</name>
    <dbReference type="NCBI Taxonomy" id="3981"/>
    <lineage>
        <taxon>Eukaryota</taxon>
        <taxon>Viridiplantae</taxon>
        <taxon>Streptophyta</taxon>
        <taxon>Embryophyta</taxon>
        <taxon>Tracheophyta</taxon>
        <taxon>Spermatophyta</taxon>
        <taxon>Magnoliopsida</taxon>
        <taxon>eudicotyledons</taxon>
        <taxon>Gunneridae</taxon>
        <taxon>Pentapetalae</taxon>
        <taxon>rosids</taxon>
        <taxon>fabids</taxon>
        <taxon>Malpighiales</taxon>
        <taxon>Euphorbiaceae</taxon>
        <taxon>Crotonoideae</taxon>
        <taxon>Micrandreae</taxon>
        <taxon>Hevea</taxon>
    </lineage>
</organism>
<evidence type="ECO:0000256" key="2">
    <source>
        <dbReference type="ARBA" id="ARBA00022525"/>
    </source>
</evidence>
<dbReference type="InterPro" id="IPR001611">
    <property type="entry name" value="Leu-rich_rpt"/>
</dbReference>